<protein>
    <recommendedName>
        <fullName evidence="4">Secreted protein</fullName>
    </recommendedName>
</protein>
<feature type="chain" id="PRO_5044896821" description="Secreted protein" evidence="1">
    <location>
        <begin position="19"/>
        <end position="108"/>
    </location>
</feature>
<evidence type="ECO:0000313" key="3">
    <source>
        <dbReference type="Proteomes" id="UP001630127"/>
    </source>
</evidence>
<evidence type="ECO:0008006" key="4">
    <source>
        <dbReference type="Google" id="ProtNLM"/>
    </source>
</evidence>
<gene>
    <name evidence="2" type="ORF">ACH5RR_040877</name>
</gene>
<organism evidence="2 3">
    <name type="scientific">Cinchona calisaya</name>
    <dbReference type="NCBI Taxonomy" id="153742"/>
    <lineage>
        <taxon>Eukaryota</taxon>
        <taxon>Viridiplantae</taxon>
        <taxon>Streptophyta</taxon>
        <taxon>Embryophyta</taxon>
        <taxon>Tracheophyta</taxon>
        <taxon>Spermatophyta</taxon>
        <taxon>Magnoliopsida</taxon>
        <taxon>eudicotyledons</taxon>
        <taxon>Gunneridae</taxon>
        <taxon>Pentapetalae</taxon>
        <taxon>asterids</taxon>
        <taxon>lamiids</taxon>
        <taxon>Gentianales</taxon>
        <taxon>Rubiaceae</taxon>
        <taxon>Cinchonoideae</taxon>
        <taxon>Cinchoneae</taxon>
        <taxon>Cinchona</taxon>
    </lineage>
</organism>
<accession>A0ABD2XXB8</accession>
<dbReference type="EMBL" id="JBJUIK010000017">
    <property type="protein sequence ID" value="KAL3498145.1"/>
    <property type="molecule type" value="Genomic_DNA"/>
</dbReference>
<comment type="caution">
    <text evidence="2">The sequence shown here is derived from an EMBL/GenBank/DDBJ whole genome shotgun (WGS) entry which is preliminary data.</text>
</comment>
<proteinExistence type="predicted"/>
<feature type="signal peptide" evidence="1">
    <location>
        <begin position="1"/>
        <end position="18"/>
    </location>
</feature>
<dbReference type="Proteomes" id="UP001630127">
    <property type="component" value="Unassembled WGS sequence"/>
</dbReference>
<name>A0ABD2XXB8_9GENT</name>
<keyword evidence="3" id="KW-1185">Reference proteome</keyword>
<reference evidence="2 3" key="1">
    <citation type="submission" date="2024-11" db="EMBL/GenBank/DDBJ databases">
        <title>A near-complete genome assembly of Cinchona calisaya.</title>
        <authorList>
            <person name="Lian D.C."/>
            <person name="Zhao X.W."/>
            <person name="Wei L."/>
        </authorList>
    </citation>
    <scope>NUCLEOTIDE SEQUENCE [LARGE SCALE GENOMIC DNA]</scope>
    <source>
        <tissue evidence="2">Nenye</tissue>
    </source>
</reference>
<evidence type="ECO:0000313" key="2">
    <source>
        <dbReference type="EMBL" id="KAL3498145.1"/>
    </source>
</evidence>
<keyword evidence="1" id="KW-0732">Signal</keyword>
<sequence length="108" mass="11858">MGTTMGLQLAVALKPCATLLNLRAVVLQFRTSGRASTMATVPTGDIGAVAWSSISSCTIVVARCATKVFFLRSCQFLGHQRMMWKVQEQLEQLEELHCYVPPLRGTVE</sequence>
<evidence type="ECO:0000256" key="1">
    <source>
        <dbReference type="SAM" id="SignalP"/>
    </source>
</evidence>
<dbReference type="AlphaFoldDB" id="A0ABD2XXB8"/>